<reference evidence="3 4" key="1">
    <citation type="submission" date="2024-08" db="EMBL/GenBank/DDBJ databases">
        <authorList>
            <person name="Cucini C."/>
            <person name="Frati F."/>
        </authorList>
    </citation>
    <scope>NUCLEOTIDE SEQUENCE [LARGE SCALE GENOMIC DNA]</scope>
</reference>
<proteinExistence type="predicted"/>
<keyword evidence="4" id="KW-1185">Reference proteome</keyword>
<feature type="compositionally biased region" description="Polar residues" evidence="1">
    <location>
        <begin position="42"/>
        <end position="56"/>
    </location>
</feature>
<dbReference type="EMBL" id="CAXLJM020000053">
    <property type="protein sequence ID" value="CAL8117096.1"/>
    <property type="molecule type" value="Genomic_DNA"/>
</dbReference>
<feature type="chain" id="PRO_5046336021" evidence="2">
    <location>
        <begin position="21"/>
        <end position="131"/>
    </location>
</feature>
<feature type="region of interest" description="Disordered" evidence="1">
    <location>
        <begin position="38"/>
        <end position="70"/>
    </location>
</feature>
<sequence length="131" mass="14695">MSRFLFVAIFIVKFMYSCDSSPAYPRNSQSIQHRAPHYPEHQNLNGHHSQEISNSIGDVPFGEGNPLPYSPEIQERILEGVNDMVGDIAAEVMDTLEMLEMSKKRHRRSHSAQTQRKAGRHGDGDSDGASD</sequence>
<comment type="caution">
    <text evidence="3">The sequence shown here is derived from an EMBL/GenBank/DDBJ whole genome shotgun (WGS) entry which is preliminary data.</text>
</comment>
<evidence type="ECO:0000313" key="4">
    <source>
        <dbReference type="Proteomes" id="UP001642540"/>
    </source>
</evidence>
<organism evidence="3 4">
    <name type="scientific">Orchesella dallaii</name>
    <dbReference type="NCBI Taxonomy" id="48710"/>
    <lineage>
        <taxon>Eukaryota</taxon>
        <taxon>Metazoa</taxon>
        <taxon>Ecdysozoa</taxon>
        <taxon>Arthropoda</taxon>
        <taxon>Hexapoda</taxon>
        <taxon>Collembola</taxon>
        <taxon>Entomobryomorpha</taxon>
        <taxon>Entomobryoidea</taxon>
        <taxon>Orchesellidae</taxon>
        <taxon>Orchesellinae</taxon>
        <taxon>Orchesella</taxon>
    </lineage>
</organism>
<evidence type="ECO:0000256" key="1">
    <source>
        <dbReference type="SAM" id="MobiDB-lite"/>
    </source>
</evidence>
<dbReference type="Proteomes" id="UP001642540">
    <property type="component" value="Unassembled WGS sequence"/>
</dbReference>
<gene>
    <name evidence="3" type="ORF">ODALV1_LOCUS17533</name>
</gene>
<protein>
    <submittedName>
        <fullName evidence="3">Uncharacterized protein</fullName>
    </submittedName>
</protein>
<evidence type="ECO:0000313" key="3">
    <source>
        <dbReference type="EMBL" id="CAL8117096.1"/>
    </source>
</evidence>
<name>A0ABP1R810_9HEXA</name>
<keyword evidence="2" id="KW-0732">Signal</keyword>
<feature type="signal peptide" evidence="2">
    <location>
        <begin position="1"/>
        <end position="20"/>
    </location>
</feature>
<feature type="region of interest" description="Disordered" evidence="1">
    <location>
        <begin position="99"/>
        <end position="131"/>
    </location>
</feature>
<accession>A0ABP1R810</accession>
<evidence type="ECO:0000256" key="2">
    <source>
        <dbReference type="SAM" id="SignalP"/>
    </source>
</evidence>